<dbReference type="InterPro" id="IPR006480">
    <property type="entry name" value="Phage_holin_4_1"/>
</dbReference>
<dbReference type="GeneID" id="84800256"/>
<evidence type="ECO:0000313" key="6">
    <source>
        <dbReference type="EMBL" id="EFM65067.1"/>
    </source>
</evidence>
<evidence type="ECO:0000313" key="7">
    <source>
        <dbReference type="Proteomes" id="UP000003244"/>
    </source>
</evidence>
<dbReference type="EMBL" id="ADGQ01000028">
    <property type="protein sequence ID" value="EFM65067.1"/>
    <property type="molecule type" value="Genomic_DNA"/>
</dbReference>
<sequence>MKFENAGELIKIIGACSGGVCGYLFGGWDKTFQVLLVFIIVDYASGLLAAGYNKKLNSRVGFKGIAKKVVIFFMVALAVQLDRLMGIDNQVIRMATCFFYIANEGLSILENGGKLGVRYPSALKKTLEQLKEKSE</sequence>
<evidence type="ECO:0000256" key="3">
    <source>
        <dbReference type="ARBA" id="ARBA00022989"/>
    </source>
</evidence>
<feature type="transmembrane region" description="Helical" evidence="5">
    <location>
        <begin position="9"/>
        <end position="26"/>
    </location>
</feature>
<gene>
    <name evidence="6" type="ORF">HMPREF0634_0232</name>
</gene>
<organism evidence="6 7">
    <name type="scientific">Peptostreptococcus stomatis DSM 17678</name>
    <dbReference type="NCBI Taxonomy" id="596315"/>
    <lineage>
        <taxon>Bacteria</taxon>
        <taxon>Bacillati</taxon>
        <taxon>Bacillota</taxon>
        <taxon>Clostridia</taxon>
        <taxon>Peptostreptococcales</taxon>
        <taxon>Peptostreptococcaceae</taxon>
        <taxon>Peptostreptococcus</taxon>
    </lineage>
</organism>
<comment type="caution">
    <text evidence="6">The sequence shown here is derived from an EMBL/GenBank/DDBJ whole genome shotgun (WGS) entry which is preliminary data.</text>
</comment>
<dbReference type="NCBIfam" id="TIGR01593">
    <property type="entry name" value="holin_tox_secr"/>
    <property type="match status" value="1"/>
</dbReference>
<comment type="subcellular location">
    <subcellularLocation>
        <location evidence="1">Membrane</location>
        <topology evidence="1">Multi-pass membrane protein</topology>
    </subcellularLocation>
</comment>
<accession>E0E214</accession>
<keyword evidence="7" id="KW-1185">Reference proteome</keyword>
<proteinExistence type="predicted"/>
<dbReference type="Pfam" id="PF05105">
    <property type="entry name" value="Phage_holin_4_1"/>
    <property type="match status" value="1"/>
</dbReference>
<dbReference type="eggNOG" id="COG4824">
    <property type="taxonomic scope" value="Bacteria"/>
</dbReference>
<name>E0E214_9FIRM</name>
<keyword evidence="3 5" id="KW-1133">Transmembrane helix</keyword>
<feature type="transmembrane region" description="Helical" evidence="5">
    <location>
        <begin position="32"/>
        <end position="52"/>
    </location>
</feature>
<evidence type="ECO:0000256" key="4">
    <source>
        <dbReference type="ARBA" id="ARBA00023136"/>
    </source>
</evidence>
<dbReference type="OrthoDB" id="88184at2"/>
<dbReference type="RefSeq" id="WP_007788730.1">
    <property type="nucleotide sequence ID" value="NZ_ADGQ01000028.1"/>
</dbReference>
<reference evidence="6 7" key="1">
    <citation type="submission" date="2010-08" db="EMBL/GenBank/DDBJ databases">
        <authorList>
            <person name="Harkins D.M."/>
            <person name="Madupu R."/>
            <person name="Durkin A.S."/>
            <person name="Torralba M."/>
            <person name="Methe B."/>
            <person name="Sutton G.G."/>
            <person name="Nelson K.E."/>
        </authorList>
    </citation>
    <scope>NUCLEOTIDE SEQUENCE [LARGE SCALE GENOMIC DNA]</scope>
    <source>
        <strain evidence="6 7">DSM 17678</strain>
    </source>
</reference>
<dbReference type="STRING" id="596315.HMPREF0634_0232"/>
<protein>
    <submittedName>
        <fullName evidence="6">Toxin secretion/phage lysis holin</fullName>
    </submittedName>
</protein>
<evidence type="ECO:0000256" key="5">
    <source>
        <dbReference type="SAM" id="Phobius"/>
    </source>
</evidence>
<dbReference type="AlphaFoldDB" id="E0E214"/>
<evidence type="ECO:0000256" key="2">
    <source>
        <dbReference type="ARBA" id="ARBA00022692"/>
    </source>
</evidence>
<dbReference type="Proteomes" id="UP000003244">
    <property type="component" value="Unassembled WGS sequence"/>
</dbReference>
<keyword evidence="2 5" id="KW-0812">Transmembrane</keyword>
<keyword evidence="4 5" id="KW-0472">Membrane</keyword>
<evidence type="ECO:0000256" key="1">
    <source>
        <dbReference type="ARBA" id="ARBA00004141"/>
    </source>
</evidence>
<dbReference type="GO" id="GO:0016020">
    <property type="term" value="C:membrane"/>
    <property type="evidence" value="ECO:0007669"/>
    <property type="project" value="UniProtKB-SubCell"/>
</dbReference>